<comment type="caution">
    <text evidence="2">The sequence shown here is derived from an EMBL/GenBank/DDBJ whole genome shotgun (WGS) entry which is preliminary data.</text>
</comment>
<organism evidence="2 3">
    <name type="scientific">Cadophora malorum</name>
    <dbReference type="NCBI Taxonomy" id="108018"/>
    <lineage>
        <taxon>Eukaryota</taxon>
        <taxon>Fungi</taxon>
        <taxon>Dikarya</taxon>
        <taxon>Ascomycota</taxon>
        <taxon>Pezizomycotina</taxon>
        <taxon>Leotiomycetes</taxon>
        <taxon>Helotiales</taxon>
        <taxon>Ploettnerulaceae</taxon>
        <taxon>Cadophora</taxon>
    </lineage>
</organism>
<dbReference type="OrthoDB" id="3548654at2759"/>
<accession>A0A8H7W113</accession>
<reference evidence="2" key="1">
    <citation type="submission" date="2021-02" db="EMBL/GenBank/DDBJ databases">
        <title>Genome sequence Cadophora malorum strain M34.</title>
        <authorList>
            <person name="Stefanovic E."/>
            <person name="Vu D."/>
            <person name="Scully C."/>
            <person name="Dijksterhuis J."/>
            <person name="Roader J."/>
            <person name="Houbraken J."/>
        </authorList>
    </citation>
    <scope>NUCLEOTIDE SEQUENCE</scope>
    <source>
        <strain evidence="2">M34</strain>
    </source>
</reference>
<dbReference type="EMBL" id="JAFJYH010000512">
    <property type="protein sequence ID" value="KAG4411162.1"/>
    <property type="molecule type" value="Genomic_DNA"/>
</dbReference>
<evidence type="ECO:0000259" key="1">
    <source>
        <dbReference type="Pfam" id="PF06985"/>
    </source>
</evidence>
<feature type="domain" description="Heterokaryon incompatibility" evidence="1">
    <location>
        <begin position="12"/>
        <end position="186"/>
    </location>
</feature>
<dbReference type="Pfam" id="PF26639">
    <property type="entry name" value="Het-6_barrel"/>
    <property type="match status" value="1"/>
</dbReference>
<gene>
    <name evidence="2" type="ORF">IFR04_015702</name>
</gene>
<dbReference type="Proteomes" id="UP000664132">
    <property type="component" value="Unassembled WGS sequence"/>
</dbReference>
<dbReference type="PANTHER" id="PTHR24148:SF64">
    <property type="entry name" value="HETEROKARYON INCOMPATIBILITY DOMAIN-CONTAINING PROTEIN"/>
    <property type="match status" value="1"/>
</dbReference>
<dbReference type="PANTHER" id="PTHR24148">
    <property type="entry name" value="ANKYRIN REPEAT DOMAIN-CONTAINING PROTEIN 39 HOMOLOG-RELATED"/>
    <property type="match status" value="1"/>
</dbReference>
<name>A0A8H7W113_9HELO</name>
<dbReference type="InterPro" id="IPR010730">
    <property type="entry name" value="HET"/>
</dbReference>
<sequence>MDTFPLDEAPAYLILSYSWEGPRNAQASLKEYQEHRNWIIREHDGRHCLAIIRRNLYEALQRITTSVSQTRYIWCINQEDNVERGTQVSIMGEIYSLCTRVIIWLGIMDPYEASHVWNLHFQLVPEIPKYIAKHGADSIKTGDWTEEGLQERFNISEQALGPKHWTAYKRPFSKMRWFQRSWIVQEVALAPSAVVLFGHMQLAWEEMALLAMFLQRTGLDEQISEEESDEIEEDGVPGVVLEVFNNLATAAVALKTEAPETNWVRHRQTGIQLSTDPKDRIYAALGFLELDKSKAGKIVPNYSEECSTGQVFAGFTETILAEIPGLEILALREDSERSTKWPDLSSWAPDFTAPKGLLLVQEENSYCKEPPDCKVSGGMLWLEGFFTDETASVMSWETGDKTFAPGAKVLDTLRIWLSAVSHLIHESPYSEDPLEGLWRTLIANKTSEPNLPEIDSSHFRSFMAQTAIDTVDGIFEESGGETIVSPSIIAEPFPASDSKPCPSWLDDLQAIKARVKTSLYPKEEDVEGLEALYKKAGIFMARWLRFAVNRRLYVTLNGYVGLGPVSMRVADRITVINGSELLFLVRDKDAVHELVGETYVHGLSGEYNWDRRNAQKIELASILGYFNDIVLC</sequence>
<dbReference type="Pfam" id="PF06985">
    <property type="entry name" value="HET"/>
    <property type="match status" value="1"/>
</dbReference>
<dbReference type="InterPro" id="IPR052895">
    <property type="entry name" value="HetReg/Transcr_Mod"/>
</dbReference>
<dbReference type="AlphaFoldDB" id="A0A8H7W113"/>
<proteinExistence type="predicted"/>
<evidence type="ECO:0000313" key="2">
    <source>
        <dbReference type="EMBL" id="KAG4411162.1"/>
    </source>
</evidence>
<evidence type="ECO:0000313" key="3">
    <source>
        <dbReference type="Proteomes" id="UP000664132"/>
    </source>
</evidence>
<protein>
    <recommendedName>
        <fullName evidence="1">Heterokaryon incompatibility domain-containing protein</fullName>
    </recommendedName>
</protein>
<keyword evidence="3" id="KW-1185">Reference proteome</keyword>